<feature type="compositionally biased region" description="Basic residues" evidence="1">
    <location>
        <begin position="66"/>
        <end position="82"/>
    </location>
</feature>
<dbReference type="EMBL" id="CAJNON010000142">
    <property type="protein sequence ID" value="CAF1025631.1"/>
    <property type="molecule type" value="Genomic_DNA"/>
</dbReference>
<proteinExistence type="predicted"/>
<feature type="compositionally biased region" description="Basic residues" evidence="1">
    <location>
        <begin position="199"/>
        <end position="217"/>
    </location>
</feature>
<feature type="region of interest" description="Disordered" evidence="1">
    <location>
        <begin position="58"/>
        <end position="97"/>
    </location>
</feature>
<evidence type="ECO:0000313" key="2">
    <source>
        <dbReference type="EMBL" id="CAF1025631.1"/>
    </source>
</evidence>
<comment type="caution">
    <text evidence="2">The sequence shown here is derived from an EMBL/GenBank/DDBJ whole genome shotgun (WGS) entry which is preliminary data.</text>
</comment>
<name>A0A814IK03_9BILA</name>
<reference evidence="2" key="1">
    <citation type="submission" date="2021-02" db="EMBL/GenBank/DDBJ databases">
        <authorList>
            <person name="Nowell W R."/>
        </authorList>
    </citation>
    <scope>NUCLEOTIDE SEQUENCE</scope>
</reference>
<feature type="region of interest" description="Disordered" evidence="1">
    <location>
        <begin position="1"/>
        <end position="22"/>
    </location>
</feature>
<protein>
    <submittedName>
        <fullName evidence="2">Uncharacterized protein</fullName>
    </submittedName>
</protein>
<dbReference type="AlphaFoldDB" id="A0A814IK03"/>
<feature type="compositionally biased region" description="Polar residues" evidence="1">
    <location>
        <begin position="83"/>
        <end position="96"/>
    </location>
</feature>
<dbReference type="Proteomes" id="UP000663891">
    <property type="component" value="Unassembled WGS sequence"/>
</dbReference>
<evidence type="ECO:0000313" key="3">
    <source>
        <dbReference type="Proteomes" id="UP000663891"/>
    </source>
</evidence>
<evidence type="ECO:0000256" key="1">
    <source>
        <dbReference type="SAM" id="MobiDB-lite"/>
    </source>
</evidence>
<feature type="region of interest" description="Disordered" evidence="1">
    <location>
        <begin position="132"/>
        <end position="217"/>
    </location>
</feature>
<organism evidence="2 3">
    <name type="scientific">Adineta steineri</name>
    <dbReference type="NCBI Taxonomy" id="433720"/>
    <lineage>
        <taxon>Eukaryota</taxon>
        <taxon>Metazoa</taxon>
        <taxon>Spiralia</taxon>
        <taxon>Gnathifera</taxon>
        <taxon>Rotifera</taxon>
        <taxon>Eurotatoria</taxon>
        <taxon>Bdelloidea</taxon>
        <taxon>Adinetida</taxon>
        <taxon>Adinetidae</taxon>
        <taxon>Adineta</taxon>
    </lineage>
</organism>
<gene>
    <name evidence="2" type="ORF">VCS650_LOCUS16039</name>
</gene>
<sequence length="217" mass="24432">MSRNNNYQQIQEAASSIPSSTKEFLRTQQKDIVCNDCGGVSATKVQQLLSTLEGTTQLFNTTPSSNRKKPNRSISKPKKKNSARNNSQKTIPSSTKEFLRTQQKDIVCNDCGGVSATKVQQLLSTLEGTTQLFNTTPSSNRKKPNRSISKPKKKNSARNNSQKTSLRKNLKKKNPNKRIKQRKLNKNGIRSTLSSRNKNNNKIRLKSKNKKLSLKKK</sequence>
<accession>A0A814IK03</accession>
<feature type="compositionally biased region" description="Basic residues" evidence="1">
    <location>
        <begin position="140"/>
        <end position="156"/>
    </location>
</feature>
<dbReference type="OrthoDB" id="10060341at2759"/>
<feature type="compositionally biased region" description="Basic residues" evidence="1">
    <location>
        <begin position="165"/>
        <end position="185"/>
    </location>
</feature>